<feature type="region of interest" description="Disordered" evidence="1">
    <location>
        <begin position="1"/>
        <end position="57"/>
    </location>
</feature>
<accession>A0A9W9AZI6</accession>
<organism evidence="2 3">
    <name type="scientific">Lentinula lateritia</name>
    <dbReference type="NCBI Taxonomy" id="40482"/>
    <lineage>
        <taxon>Eukaryota</taxon>
        <taxon>Fungi</taxon>
        <taxon>Dikarya</taxon>
        <taxon>Basidiomycota</taxon>
        <taxon>Agaricomycotina</taxon>
        <taxon>Agaricomycetes</taxon>
        <taxon>Agaricomycetidae</taxon>
        <taxon>Agaricales</taxon>
        <taxon>Marasmiineae</taxon>
        <taxon>Omphalotaceae</taxon>
        <taxon>Lentinula</taxon>
    </lineage>
</organism>
<gene>
    <name evidence="2" type="ORF">C8J55DRAFT_554173</name>
</gene>
<sequence>MPTALPLPKLRDLDPSNVEATPHVEPRTASPLPPTTLEDVHPPAQSPGTFPPRRIPSRELTPSRLIPIYNLFESYIDVLASTTPTTQYPKEPPQGSPLFAPAITRSFLSSVAVPVVPFELQPAPSTLQHKLSYTKPHLNA</sequence>
<evidence type="ECO:0000313" key="3">
    <source>
        <dbReference type="Proteomes" id="UP001150238"/>
    </source>
</evidence>
<evidence type="ECO:0000256" key="1">
    <source>
        <dbReference type="SAM" id="MobiDB-lite"/>
    </source>
</evidence>
<dbReference type="Proteomes" id="UP001150238">
    <property type="component" value="Unassembled WGS sequence"/>
</dbReference>
<dbReference type="EMBL" id="JANVFS010000002">
    <property type="protein sequence ID" value="KAJ4494535.1"/>
    <property type="molecule type" value="Genomic_DNA"/>
</dbReference>
<dbReference type="AlphaFoldDB" id="A0A9W9AZI6"/>
<comment type="caution">
    <text evidence="2">The sequence shown here is derived from an EMBL/GenBank/DDBJ whole genome shotgun (WGS) entry which is preliminary data.</text>
</comment>
<evidence type="ECO:0000313" key="2">
    <source>
        <dbReference type="EMBL" id="KAJ4494535.1"/>
    </source>
</evidence>
<reference evidence="2" key="1">
    <citation type="submission" date="2022-08" db="EMBL/GenBank/DDBJ databases">
        <authorList>
            <consortium name="DOE Joint Genome Institute"/>
            <person name="Min B."/>
            <person name="Riley R."/>
            <person name="Sierra-Patev S."/>
            <person name="Naranjo-Ortiz M."/>
            <person name="Looney B."/>
            <person name="Konkel Z."/>
            <person name="Slot J.C."/>
            <person name="Sakamoto Y."/>
            <person name="Steenwyk J.L."/>
            <person name="Rokas A."/>
            <person name="Carro J."/>
            <person name="Camarero S."/>
            <person name="Ferreira P."/>
            <person name="Molpeceres G."/>
            <person name="Ruiz-Duenas F.J."/>
            <person name="Serrano A."/>
            <person name="Henrissat B."/>
            <person name="Drula E."/>
            <person name="Hughes K.W."/>
            <person name="Mata J.L."/>
            <person name="Ishikawa N.K."/>
            <person name="Vargas-Isla R."/>
            <person name="Ushijima S."/>
            <person name="Smith C.A."/>
            <person name="Ahrendt S."/>
            <person name="Andreopoulos W."/>
            <person name="He G."/>
            <person name="Labutti K."/>
            <person name="Lipzen A."/>
            <person name="Ng V."/>
            <person name="Sandor L."/>
            <person name="Barry K."/>
            <person name="Martinez A.T."/>
            <person name="Xiao Y."/>
            <person name="Gibbons J.G."/>
            <person name="Terashima K."/>
            <person name="Hibbett D.S."/>
            <person name="Grigoriev I.V."/>
        </authorList>
    </citation>
    <scope>NUCLEOTIDE SEQUENCE</scope>
    <source>
        <strain evidence="2">Sp2 HRB7682 ss15</strain>
    </source>
</reference>
<reference evidence="2" key="2">
    <citation type="journal article" date="2023" name="Proc. Natl. Acad. Sci. U.S.A.">
        <title>A global phylogenomic analysis of the shiitake genus Lentinula.</title>
        <authorList>
            <person name="Sierra-Patev S."/>
            <person name="Min B."/>
            <person name="Naranjo-Ortiz M."/>
            <person name="Looney B."/>
            <person name="Konkel Z."/>
            <person name="Slot J.C."/>
            <person name="Sakamoto Y."/>
            <person name="Steenwyk J.L."/>
            <person name="Rokas A."/>
            <person name="Carro J."/>
            <person name="Camarero S."/>
            <person name="Ferreira P."/>
            <person name="Molpeceres G."/>
            <person name="Ruiz-Duenas F.J."/>
            <person name="Serrano A."/>
            <person name="Henrissat B."/>
            <person name="Drula E."/>
            <person name="Hughes K.W."/>
            <person name="Mata J.L."/>
            <person name="Ishikawa N.K."/>
            <person name="Vargas-Isla R."/>
            <person name="Ushijima S."/>
            <person name="Smith C.A."/>
            <person name="Donoghue J."/>
            <person name="Ahrendt S."/>
            <person name="Andreopoulos W."/>
            <person name="He G."/>
            <person name="LaButti K."/>
            <person name="Lipzen A."/>
            <person name="Ng V."/>
            <person name="Riley R."/>
            <person name="Sandor L."/>
            <person name="Barry K."/>
            <person name="Martinez A.T."/>
            <person name="Xiao Y."/>
            <person name="Gibbons J.G."/>
            <person name="Terashima K."/>
            <person name="Grigoriev I.V."/>
            <person name="Hibbett D."/>
        </authorList>
    </citation>
    <scope>NUCLEOTIDE SEQUENCE</scope>
    <source>
        <strain evidence="2">Sp2 HRB7682 ss15</strain>
    </source>
</reference>
<protein>
    <submittedName>
        <fullName evidence="2">Uncharacterized protein</fullName>
    </submittedName>
</protein>
<name>A0A9W9AZI6_9AGAR</name>
<proteinExistence type="predicted"/>